<evidence type="ECO:0000313" key="1">
    <source>
        <dbReference type="EMBL" id="MBB6201396.1"/>
    </source>
</evidence>
<dbReference type="AlphaFoldDB" id="A0AAW3UUG5"/>
<accession>A0AAW3UUG5</accession>
<evidence type="ECO:0000313" key="2">
    <source>
        <dbReference type="Proteomes" id="UP000518681"/>
    </source>
</evidence>
<dbReference type="RefSeq" id="WP_183797186.1">
    <property type="nucleotide sequence ID" value="NZ_JACIII010000003.1"/>
</dbReference>
<name>A0AAW3UUG5_9BURK</name>
<dbReference type="EMBL" id="JACIIK010000004">
    <property type="protein sequence ID" value="MBB6201396.1"/>
    <property type="molecule type" value="Genomic_DNA"/>
</dbReference>
<reference evidence="1 2" key="1">
    <citation type="submission" date="2020-08" db="EMBL/GenBank/DDBJ databases">
        <title>Genomic Encyclopedia of Type Strains, Phase IV (KMG-V): Genome sequencing to study the core and pangenomes of soil and plant-associated prokaryotes.</title>
        <authorList>
            <person name="Whitman W."/>
        </authorList>
    </citation>
    <scope>NUCLEOTIDE SEQUENCE [LARGE SCALE GENOMIC DNA]</scope>
    <source>
        <strain evidence="1 2">SEMIA 4013</strain>
    </source>
</reference>
<proteinExistence type="predicted"/>
<comment type="caution">
    <text evidence="1">The sequence shown here is derived from an EMBL/GenBank/DDBJ whole genome shotgun (WGS) entry which is preliminary data.</text>
</comment>
<organism evidence="1 2">
    <name type="scientific">Paraburkholderia fungorum</name>
    <dbReference type="NCBI Taxonomy" id="134537"/>
    <lineage>
        <taxon>Bacteria</taxon>
        <taxon>Pseudomonadati</taxon>
        <taxon>Pseudomonadota</taxon>
        <taxon>Betaproteobacteria</taxon>
        <taxon>Burkholderiales</taxon>
        <taxon>Burkholderiaceae</taxon>
        <taxon>Paraburkholderia</taxon>
    </lineage>
</organism>
<protein>
    <submittedName>
        <fullName evidence="1">Uncharacterized protein</fullName>
    </submittedName>
</protein>
<dbReference type="Proteomes" id="UP000518681">
    <property type="component" value="Unassembled WGS sequence"/>
</dbReference>
<gene>
    <name evidence="1" type="ORF">GGD69_002249</name>
</gene>
<sequence>MFRSSTYVDFRQKLTWRLAQSLLRRFEVLHLLPELADFFADPTRIRLGNIGLSPICVFIAQRYRAMLSSTCCRRALTFALVKSRSRLLTALNLLPSMAKKYVQAVGFKTDGGAWAGVAPSAG</sequence>